<dbReference type="Proteomes" id="UP001150925">
    <property type="component" value="Unassembled WGS sequence"/>
</dbReference>
<feature type="domain" description="Mediator complex subunit MED14 N-terminal" evidence="11">
    <location>
        <begin position="23"/>
        <end position="211"/>
    </location>
</feature>
<evidence type="ECO:0000256" key="9">
    <source>
        <dbReference type="RuleBase" id="RU365082"/>
    </source>
</evidence>
<dbReference type="GO" id="GO:0016592">
    <property type="term" value="C:mediator complex"/>
    <property type="evidence" value="ECO:0007669"/>
    <property type="project" value="UniProtKB-UniRule"/>
</dbReference>
<reference evidence="12" key="1">
    <citation type="submission" date="2022-07" db="EMBL/GenBank/DDBJ databases">
        <title>Phylogenomic reconstructions and comparative analyses of Kickxellomycotina fungi.</title>
        <authorList>
            <person name="Reynolds N.K."/>
            <person name="Stajich J.E."/>
            <person name="Barry K."/>
            <person name="Grigoriev I.V."/>
            <person name="Crous P."/>
            <person name="Smith M.E."/>
        </authorList>
    </citation>
    <scope>NUCLEOTIDE SEQUENCE</scope>
    <source>
        <strain evidence="12">RSA 1196</strain>
    </source>
</reference>
<dbReference type="EMBL" id="JANBPY010000033">
    <property type="protein sequence ID" value="KAJ1969677.1"/>
    <property type="molecule type" value="Genomic_DNA"/>
</dbReference>
<feature type="region of interest" description="Disordered" evidence="10">
    <location>
        <begin position="397"/>
        <end position="419"/>
    </location>
</feature>
<comment type="caution">
    <text evidence="12">The sequence shown here is derived from an EMBL/GenBank/DDBJ whole genome shotgun (WGS) entry which is preliminary data.</text>
</comment>
<dbReference type="GO" id="GO:0070847">
    <property type="term" value="C:core mediator complex"/>
    <property type="evidence" value="ECO:0007669"/>
    <property type="project" value="TreeGrafter"/>
</dbReference>
<name>A0A9W8E971_9FUNG</name>
<protein>
    <recommendedName>
        <fullName evidence="3 9">Mediator of RNA polymerase II transcription subunit 14</fullName>
    </recommendedName>
    <alternativeName>
        <fullName evidence="8 9">Mediator complex subunit 14</fullName>
    </alternativeName>
</protein>
<dbReference type="InterPro" id="IPR055122">
    <property type="entry name" value="Med14_N"/>
</dbReference>
<dbReference type="GO" id="GO:0003712">
    <property type="term" value="F:transcription coregulator activity"/>
    <property type="evidence" value="ECO:0007669"/>
    <property type="project" value="UniProtKB-UniRule"/>
</dbReference>
<keyword evidence="6 9" id="KW-0804">Transcription</keyword>
<dbReference type="Pfam" id="PF08638">
    <property type="entry name" value="Med14"/>
    <property type="match status" value="1"/>
</dbReference>
<evidence type="ECO:0000259" key="11">
    <source>
        <dbReference type="Pfam" id="PF08638"/>
    </source>
</evidence>
<evidence type="ECO:0000256" key="6">
    <source>
        <dbReference type="ARBA" id="ARBA00023163"/>
    </source>
</evidence>
<keyword evidence="13" id="KW-1185">Reference proteome</keyword>
<dbReference type="OrthoDB" id="205099at2759"/>
<evidence type="ECO:0000313" key="13">
    <source>
        <dbReference type="Proteomes" id="UP001150925"/>
    </source>
</evidence>
<keyword evidence="7 9" id="KW-0539">Nucleus</keyword>
<evidence type="ECO:0000256" key="7">
    <source>
        <dbReference type="ARBA" id="ARBA00023242"/>
    </source>
</evidence>
<comment type="function">
    <text evidence="9">Component of the Mediator complex, a coactivator involved in the regulated transcription of nearly all RNA polymerase II-dependent genes. Mediator functions as a bridge to convey information from gene-specific regulatory proteins to the basal RNA polymerase II transcription machinery. Mediator is recruited to promoters by direct interactions with regulatory proteins and serves as a scaffold for the assembly of a functional preinitiation complex with RNA polymerase II and the general transcription factors.</text>
</comment>
<evidence type="ECO:0000256" key="4">
    <source>
        <dbReference type="ARBA" id="ARBA00023015"/>
    </source>
</evidence>
<evidence type="ECO:0000256" key="5">
    <source>
        <dbReference type="ARBA" id="ARBA00023159"/>
    </source>
</evidence>
<keyword evidence="5 9" id="KW-0010">Activator</keyword>
<evidence type="ECO:0000256" key="10">
    <source>
        <dbReference type="SAM" id="MobiDB-lite"/>
    </source>
</evidence>
<dbReference type="PANTHER" id="PTHR12809:SF2">
    <property type="entry name" value="MEDIATOR OF RNA POLYMERASE II TRANSCRIPTION SUBUNIT 14"/>
    <property type="match status" value="1"/>
</dbReference>
<dbReference type="GO" id="GO:0006357">
    <property type="term" value="P:regulation of transcription by RNA polymerase II"/>
    <property type="evidence" value="ECO:0007669"/>
    <property type="project" value="InterPro"/>
</dbReference>
<keyword evidence="4 9" id="KW-0805">Transcription regulation</keyword>
<evidence type="ECO:0000256" key="1">
    <source>
        <dbReference type="ARBA" id="ARBA00004123"/>
    </source>
</evidence>
<sequence length="1718" mass="190533">MANPSSTTSIGEVELPRVEQRVIPLRLLIEKLVQQSYADLVTLNEVVGDKDHTDGRPLLVQYIHHTRKQFLKLLVALRWWKNAPQLQKCYDIIQYLQRQNDQFNQTVNALHGVATGMMHAKVRNYDVLTAVDVLSTGTYQRFPHIIREQYLLPAPLKPPAITSVLTQLGDAIRLRLLFQETLPKAMRRYTIENGRVVFTVPGEFRISLTLYDLQPDTPFHVVDLDLLVHSDGQLVSFIPPRINSHDKLLLMEQAQKSLLPDSTGEPDASTVGDVTGSPLPLVRLYRTLHLVCVSWQLDILYTQALHLLQGRWEHMIRVQRDELNTYLRIEYWPKVTTTTTGSSRPSTTSVTKLVPISSANATEALYCPTESSTETPLSRTANVILINLSPVNDNSPGLASSIDSASAGPTSSDTTKNDAGDDTATLLRTRWCANSLLSAPLVWDSHDLLECATISSSSDVKYSSATLTFAPELDPTCLNIENFLLDVLTFHAERVLDSLRTTLLTFPQFTPTNVLLLSQHTNPQRQPRLRILFSPTVAIDISVHLHTGHLDVEQARDVGIPDLTPTMSCINPRYLQQLQTLLNDKPRSLGHALIEFTTWLELHEIVTTAELLGYRIMKNINPSMNMLNQLASQSSSGARQFVGDIASGTSISPKDQPIVRPTLPPTTPRSVCIAIPHFEHFFLVISGRRSESAPSKTSPSTAAEFLTDLQAFLMDARMMNDTYIAAEITSPLLGTEVLMVRHIVPVNLTPFLHKKVPQDPSAASSHMNLMTSSALESLVRCCSVQIILLHLEASLKKRKSAFSYKAGTEWPSPLFPVSGKVHKESPTVNGGTPFPSTASKPVSRELHLADIPVLAVKHASLMSPTKEMRGKPSSRLFQAVAGDTIYVSLDEATISNDDPKVESSPSAVRSIEDHRALRMSMLLPVKSSWGATLDEAFTGLPFGRPISLDTHGHVTLTFHPQQALLTLSSAQVGNAECLSSILEAWERVAMLLALAHQLHQYLPHQSSYQTSGFSPKLESFDFQTLVLQYTPALQCAITWDTVSFATGGKATDSSPVGRYRLAFAGRPSSPGPGVIESKCCNPHRHTASHLEALLNAQHSLKRLLLVFHETLELLTVLDYVQYRSMANRMDQVSSVDGVPVVPPGMASLANPVGQVRLIAHSATHVTLVGWQQAVLDFIVVAPGRIRFMCGAPPKPLTGNQPLMNGEATSKKRLLSSPLRPGESRPVPVPHLPPSLLATVVSNPNLLATSQNGVKSTSGLASEFGHFPKELMAPGSALSRSGNEQMTDAGYKVAVRNYYQWMLIPSHHQEMTWLHDTLLYTTGLTWYVVQRFYQLTQTSVELHQVEQTLREFPELQDVVRHPSPAHFTFKARGRWFFRLTQQPDVRWRLQLDHPLPADLALGDEQWQWVTQFLSQQLLGSIDRLGNALRALLRILDLPNPTLQDCFRIMALSGGPSDGALKLTPIWHMVVPDGAPDFMPPRGASAVVIKDHGVGLLFEYRDPQQPERHVFVPLWHNFGSLATQVWERESAEALNEKKDLSMSTKSLLDLVKLKNQNKSKPARLLADRVYQCTTPCKLWWSVQELAKLEAASTSVYLRIKRQRQTLFVLAQPQTTMQELKTQVREALGPDVVQEDGGNLRLGHEVTTASTKGKASDTAQSTPQQVKWFDNDKDTVAGLKLNAGDILFAVLKDQSGTWEPVDIPVPPPLEGDEDPDHPMDE</sequence>
<evidence type="ECO:0000256" key="2">
    <source>
        <dbReference type="ARBA" id="ARBA00007813"/>
    </source>
</evidence>
<dbReference type="PANTHER" id="PTHR12809">
    <property type="entry name" value="MEDIATOR COMPLEX SUBUNIT"/>
    <property type="match status" value="1"/>
</dbReference>
<comment type="subcellular location">
    <subcellularLocation>
        <location evidence="1 9">Nucleus</location>
    </subcellularLocation>
</comment>
<organism evidence="12 13">
    <name type="scientific">Dispira parvispora</name>
    <dbReference type="NCBI Taxonomy" id="1520584"/>
    <lineage>
        <taxon>Eukaryota</taxon>
        <taxon>Fungi</taxon>
        <taxon>Fungi incertae sedis</taxon>
        <taxon>Zoopagomycota</taxon>
        <taxon>Kickxellomycotina</taxon>
        <taxon>Dimargaritomycetes</taxon>
        <taxon>Dimargaritales</taxon>
        <taxon>Dimargaritaceae</taxon>
        <taxon>Dispira</taxon>
    </lineage>
</organism>
<gene>
    <name evidence="12" type="primary">RGR1</name>
    <name evidence="12" type="ORF">IWQ62_000468</name>
</gene>
<accession>A0A9W8E971</accession>
<comment type="similarity">
    <text evidence="2 9">Belongs to the Mediator complex subunit 14 family.</text>
</comment>
<feature type="compositionally biased region" description="Polar residues" evidence="10">
    <location>
        <begin position="397"/>
        <end position="414"/>
    </location>
</feature>
<feature type="region of interest" description="Disordered" evidence="10">
    <location>
        <begin position="1694"/>
        <end position="1718"/>
    </location>
</feature>
<evidence type="ECO:0000256" key="8">
    <source>
        <dbReference type="ARBA" id="ARBA00032007"/>
    </source>
</evidence>
<evidence type="ECO:0000313" key="12">
    <source>
        <dbReference type="EMBL" id="KAJ1969677.1"/>
    </source>
</evidence>
<proteinExistence type="inferred from homology"/>
<evidence type="ECO:0000256" key="3">
    <source>
        <dbReference type="ARBA" id="ARBA00019619"/>
    </source>
</evidence>
<dbReference type="InterPro" id="IPR013947">
    <property type="entry name" value="Mediator_Med14"/>
</dbReference>
<comment type="subunit">
    <text evidence="9">Component of the Mediator complex.</text>
</comment>